<protein>
    <submittedName>
        <fullName evidence="2">ECF transporter S component</fullName>
    </submittedName>
</protein>
<comment type="caution">
    <text evidence="2">The sequence shown here is derived from an EMBL/GenBank/DDBJ whole genome shotgun (WGS) entry which is preliminary data.</text>
</comment>
<feature type="transmembrane region" description="Helical" evidence="1">
    <location>
        <begin position="79"/>
        <end position="99"/>
    </location>
</feature>
<keyword evidence="1" id="KW-1133">Transmembrane helix</keyword>
<sequence>MSRKIGLKALVVTSLFVALAVVLRFFSIMVPIGGAGAMRVSLDGIPMKMPSIIFGPFIGGISGAMTDLLAYIVKPMGGYIPLLTVTSVLGCIFTGFIWNKIGDISVHKVEKLYFIFSISLGGIGFISHLFLKVFTNTYIYQLLSMLGKKALFVAVALETISILSLIILSINKILKNKNFKGHIYDNYIKMLLSVGIPSLIVTTLNTYILIMFIPALAGKGFMIFWIPRITEAFMMIVIQSYMMSSILCLYKEFQYRFNN</sequence>
<feature type="transmembrane region" description="Helical" evidence="1">
    <location>
        <begin position="111"/>
        <end position="131"/>
    </location>
</feature>
<accession>A0ABP3UNG1</accession>
<keyword evidence="1" id="KW-0812">Transmembrane</keyword>
<gene>
    <name evidence="2" type="ORF">GCM10008906_18020</name>
</gene>
<keyword evidence="3" id="KW-1185">Reference proteome</keyword>
<dbReference type="RefSeq" id="WP_343760921.1">
    <property type="nucleotide sequence ID" value="NZ_BAAACG010000008.1"/>
</dbReference>
<feature type="transmembrane region" description="Helical" evidence="1">
    <location>
        <begin position="151"/>
        <end position="170"/>
    </location>
</feature>
<reference evidence="3" key="1">
    <citation type="journal article" date="2019" name="Int. J. Syst. Evol. Microbiol.">
        <title>The Global Catalogue of Microorganisms (GCM) 10K type strain sequencing project: providing services to taxonomists for standard genome sequencing and annotation.</title>
        <authorList>
            <consortium name="The Broad Institute Genomics Platform"/>
            <consortium name="The Broad Institute Genome Sequencing Center for Infectious Disease"/>
            <person name="Wu L."/>
            <person name="Ma J."/>
        </authorList>
    </citation>
    <scope>NUCLEOTIDE SEQUENCE [LARGE SCALE GENOMIC DNA]</scope>
    <source>
        <strain evidence="3">JCM 1407</strain>
    </source>
</reference>
<evidence type="ECO:0000313" key="3">
    <source>
        <dbReference type="Proteomes" id="UP001501510"/>
    </source>
</evidence>
<feature type="transmembrane region" description="Helical" evidence="1">
    <location>
        <begin position="229"/>
        <end position="250"/>
    </location>
</feature>
<name>A0ABP3UNG1_9CLOT</name>
<dbReference type="InterPro" id="IPR009825">
    <property type="entry name" value="ECF_substrate-spec-like"/>
</dbReference>
<feature type="transmembrane region" description="Helical" evidence="1">
    <location>
        <begin position="191"/>
        <end position="217"/>
    </location>
</feature>
<dbReference type="Gene3D" id="1.10.1760.20">
    <property type="match status" value="1"/>
</dbReference>
<evidence type="ECO:0000256" key="1">
    <source>
        <dbReference type="SAM" id="Phobius"/>
    </source>
</evidence>
<dbReference type="EMBL" id="BAAACG010000008">
    <property type="protein sequence ID" value="GAA0739353.1"/>
    <property type="molecule type" value="Genomic_DNA"/>
</dbReference>
<proteinExistence type="predicted"/>
<keyword evidence="1" id="KW-0472">Membrane</keyword>
<dbReference type="Pfam" id="PF07155">
    <property type="entry name" value="ECF-ribofla_trS"/>
    <property type="match status" value="1"/>
</dbReference>
<dbReference type="Proteomes" id="UP001501510">
    <property type="component" value="Unassembled WGS sequence"/>
</dbReference>
<feature type="transmembrane region" description="Helical" evidence="1">
    <location>
        <begin position="6"/>
        <end position="30"/>
    </location>
</feature>
<organism evidence="2 3">
    <name type="scientific">Clostridium oceanicum</name>
    <dbReference type="NCBI Taxonomy" id="1543"/>
    <lineage>
        <taxon>Bacteria</taxon>
        <taxon>Bacillati</taxon>
        <taxon>Bacillota</taxon>
        <taxon>Clostridia</taxon>
        <taxon>Eubacteriales</taxon>
        <taxon>Clostridiaceae</taxon>
        <taxon>Clostridium</taxon>
    </lineage>
</organism>
<evidence type="ECO:0000313" key="2">
    <source>
        <dbReference type="EMBL" id="GAA0739353.1"/>
    </source>
</evidence>
<feature type="transmembrane region" description="Helical" evidence="1">
    <location>
        <begin position="51"/>
        <end position="73"/>
    </location>
</feature>